<feature type="domain" description="Band 7" evidence="1">
    <location>
        <begin position="23"/>
        <end position="153"/>
    </location>
</feature>
<proteinExistence type="predicted"/>
<comment type="caution">
    <text evidence="2">The sequence shown here is derived from an EMBL/GenBank/DDBJ whole genome shotgun (WGS) entry which is preliminary data.</text>
</comment>
<reference evidence="2 3" key="1">
    <citation type="submission" date="2019-03" db="EMBL/GenBank/DDBJ databases">
        <title>Genomic Encyclopedia of Type Strains, Phase IV (KMG-IV): sequencing the most valuable type-strain genomes for metagenomic binning, comparative biology and taxonomic classification.</title>
        <authorList>
            <person name="Goeker M."/>
        </authorList>
    </citation>
    <scope>NUCLEOTIDE SEQUENCE [LARGE SCALE GENOMIC DNA]</scope>
    <source>
        <strain evidence="2 3">DSM 21667</strain>
    </source>
</reference>
<dbReference type="Proteomes" id="UP000295293">
    <property type="component" value="Unassembled WGS sequence"/>
</dbReference>
<keyword evidence="3" id="KW-1185">Reference proteome</keyword>
<sequence length="156" mass="17378">MSQNILLLILCATVVFAFLSVKRIPEGTVYTLRRFNGQARTLQSGTHWVWPLLERVVHRISLTGHVLPLDELFPLATGSARLSGKIFWQVIDAARADALIDRADELIRARALNATRAIDNPAEEVGDQRNSRLKSVLNESLRELGIVVTRVQVSLA</sequence>
<dbReference type="OrthoDB" id="5954732at2"/>
<dbReference type="AlphaFoldDB" id="A0A4R6Z6R3"/>
<dbReference type="Pfam" id="PF01145">
    <property type="entry name" value="Band_7"/>
    <property type="match status" value="1"/>
</dbReference>
<accession>A0A4R6Z6R3</accession>
<evidence type="ECO:0000313" key="2">
    <source>
        <dbReference type="EMBL" id="TDR47447.1"/>
    </source>
</evidence>
<organism evidence="2 3">
    <name type="scientific">Tahibacter aquaticus</name>
    <dbReference type="NCBI Taxonomy" id="520092"/>
    <lineage>
        <taxon>Bacteria</taxon>
        <taxon>Pseudomonadati</taxon>
        <taxon>Pseudomonadota</taxon>
        <taxon>Gammaproteobacteria</taxon>
        <taxon>Lysobacterales</taxon>
        <taxon>Rhodanobacteraceae</taxon>
        <taxon>Tahibacter</taxon>
    </lineage>
</organism>
<gene>
    <name evidence="2" type="ORF">DFR29_102106</name>
</gene>
<protein>
    <submittedName>
        <fullName evidence="2">SPFH domain/Band 7 family protein</fullName>
    </submittedName>
</protein>
<name>A0A4R6Z6R3_9GAMM</name>
<dbReference type="InterPro" id="IPR001107">
    <property type="entry name" value="Band_7"/>
</dbReference>
<dbReference type="EMBL" id="SNZH01000002">
    <property type="protein sequence ID" value="TDR47447.1"/>
    <property type="molecule type" value="Genomic_DNA"/>
</dbReference>
<evidence type="ECO:0000259" key="1">
    <source>
        <dbReference type="Pfam" id="PF01145"/>
    </source>
</evidence>
<dbReference type="RefSeq" id="WP_133817168.1">
    <property type="nucleotide sequence ID" value="NZ_SNZH01000002.1"/>
</dbReference>
<evidence type="ECO:0000313" key="3">
    <source>
        <dbReference type="Proteomes" id="UP000295293"/>
    </source>
</evidence>